<evidence type="ECO:0000256" key="1">
    <source>
        <dbReference type="ARBA" id="ARBA00010466"/>
    </source>
</evidence>
<evidence type="ECO:0000256" key="4">
    <source>
        <dbReference type="ARBA" id="ARBA00023163"/>
    </source>
</evidence>
<dbReference type="InterPro" id="IPR048715">
    <property type="entry name" value="CggR_N"/>
</dbReference>
<organism evidence="7 8">
    <name type="scientific">Asaccharospora irregularis DSM 2635</name>
    <dbReference type="NCBI Taxonomy" id="1121321"/>
    <lineage>
        <taxon>Bacteria</taxon>
        <taxon>Bacillati</taxon>
        <taxon>Bacillota</taxon>
        <taxon>Clostridia</taxon>
        <taxon>Peptostreptococcales</taxon>
        <taxon>Peptostreptococcaceae</taxon>
        <taxon>Asaccharospora</taxon>
    </lineage>
</organism>
<dbReference type="Pfam" id="PF21715">
    <property type="entry name" value="CggR_N"/>
    <property type="match status" value="1"/>
</dbReference>
<dbReference type="Gene3D" id="3.40.50.1360">
    <property type="match status" value="1"/>
</dbReference>
<dbReference type="InterPro" id="IPR036390">
    <property type="entry name" value="WH_DNA-bd_sf"/>
</dbReference>
<dbReference type="InterPro" id="IPR051054">
    <property type="entry name" value="SorC_transcr_regulators"/>
</dbReference>
<dbReference type="GO" id="GO:0030246">
    <property type="term" value="F:carbohydrate binding"/>
    <property type="evidence" value="ECO:0007669"/>
    <property type="project" value="InterPro"/>
</dbReference>
<keyword evidence="8" id="KW-1185">Reference proteome</keyword>
<protein>
    <submittedName>
        <fullName evidence="7">Central glycolytic genes regulator</fullName>
    </submittedName>
</protein>
<feature type="domain" description="CggR N-terminal DNA binding" evidence="6">
    <location>
        <begin position="19"/>
        <end position="88"/>
    </location>
</feature>
<keyword evidence="4" id="KW-0804">Transcription</keyword>
<dbReference type="InterPro" id="IPR037171">
    <property type="entry name" value="NagB/RpiA_transferase-like"/>
</dbReference>
<evidence type="ECO:0000313" key="8">
    <source>
        <dbReference type="Proteomes" id="UP000243255"/>
    </source>
</evidence>
<dbReference type="RefSeq" id="WP_073126422.1">
    <property type="nucleotide sequence ID" value="NZ_BAABCH010000093.1"/>
</dbReference>
<gene>
    <name evidence="7" type="ORF">SAMN04488530_11927</name>
</gene>
<sequence>MNKLLEIQKKIIPQAIELMEKRYSILRQISLSEPIGRRTLSNVLEISERIIRSETEVLKEQGLIDVAVSGMTITEEGLDLLEKLKDIMNDIMGLSRLQDKIKSKLGIKKVILVPGSFDENESILKDVARCGSEYFLDILKDGDIVSITGGSTMLEFAKSIKTDKKYHNSTVVPARGSMGTDVDTQSNSIVAITSKKLGSNYELLNIPDELDISAMNTLIKVPEIKSTLDYIEKTDILVFSIGRADVMAKRRKLPQDKIEEIMSKNAVGEAFGYYFNRDGEIVYKLNTVGINLETFKNTKETIAIFAGTEKAEAFLSVSNVNKNIVLITDEKSAYKILSLT</sequence>
<evidence type="ECO:0000259" key="5">
    <source>
        <dbReference type="Pfam" id="PF04198"/>
    </source>
</evidence>
<proteinExistence type="inferred from homology"/>
<evidence type="ECO:0000256" key="2">
    <source>
        <dbReference type="ARBA" id="ARBA00023015"/>
    </source>
</evidence>
<dbReference type="PANTHER" id="PTHR34294">
    <property type="entry name" value="TRANSCRIPTIONAL REGULATOR-RELATED"/>
    <property type="match status" value="1"/>
</dbReference>
<dbReference type="InterPro" id="IPR036388">
    <property type="entry name" value="WH-like_DNA-bd_sf"/>
</dbReference>
<evidence type="ECO:0000256" key="3">
    <source>
        <dbReference type="ARBA" id="ARBA00023125"/>
    </source>
</evidence>
<accession>A0A1M5QA29</accession>
<comment type="similarity">
    <text evidence="1">Belongs to the SorC transcriptional regulatory family.</text>
</comment>
<name>A0A1M5QA29_9FIRM</name>
<dbReference type="InterPro" id="IPR007324">
    <property type="entry name" value="Sugar-bd_dom_put"/>
</dbReference>
<dbReference type="SUPFAM" id="SSF100950">
    <property type="entry name" value="NagB/RpiA/CoA transferase-like"/>
    <property type="match status" value="1"/>
</dbReference>
<evidence type="ECO:0000313" key="7">
    <source>
        <dbReference type="EMBL" id="SHH10589.1"/>
    </source>
</evidence>
<dbReference type="Pfam" id="PF04198">
    <property type="entry name" value="Sugar-bind"/>
    <property type="match status" value="1"/>
</dbReference>
<dbReference type="OrthoDB" id="9793820at2"/>
<evidence type="ECO:0000259" key="6">
    <source>
        <dbReference type="Pfam" id="PF21715"/>
    </source>
</evidence>
<reference evidence="8" key="1">
    <citation type="submission" date="2016-11" db="EMBL/GenBank/DDBJ databases">
        <authorList>
            <person name="Varghese N."/>
            <person name="Submissions S."/>
        </authorList>
    </citation>
    <scope>NUCLEOTIDE SEQUENCE [LARGE SCALE GENOMIC DNA]</scope>
    <source>
        <strain evidence="8">DSM 2635</strain>
    </source>
</reference>
<keyword evidence="3" id="KW-0238">DNA-binding</keyword>
<dbReference type="GO" id="GO:0003677">
    <property type="term" value="F:DNA binding"/>
    <property type="evidence" value="ECO:0007669"/>
    <property type="project" value="UniProtKB-KW"/>
</dbReference>
<dbReference type="STRING" id="1121321.SAMN04488530_11927"/>
<dbReference type="Proteomes" id="UP000243255">
    <property type="component" value="Unassembled WGS sequence"/>
</dbReference>
<dbReference type="PANTHER" id="PTHR34294:SF5">
    <property type="entry name" value="CENTRAL GLYCOLYTIC GENES REGULATOR"/>
    <property type="match status" value="1"/>
</dbReference>
<dbReference type="Gene3D" id="1.10.10.10">
    <property type="entry name" value="Winged helix-like DNA-binding domain superfamily/Winged helix DNA-binding domain"/>
    <property type="match status" value="1"/>
</dbReference>
<keyword evidence="2" id="KW-0805">Transcription regulation</keyword>
<dbReference type="SUPFAM" id="SSF46785">
    <property type="entry name" value="Winged helix' DNA-binding domain"/>
    <property type="match status" value="1"/>
</dbReference>
<dbReference type="EMBL" id="FQWX01000019">
    <property type="protein sequence ID" value="SHH10589.1"/>
    <property type="molecule type" value="Genomic_DNA"/>
</dbReference>
<dbReference type="AlphaFoldDB" id="A0A1M5QA29"/>
<feature type="domain" description="Sugar-binding" evidence="5">
    <location>
        <begin position="91"/>
        <end position="338"/>
    </location>
</feature>